<protein>
    <submittedName>
        <fullName evidence="1">Uncharacterized protein</fullName>
    </submittedName>
</protein>
<accession>A0ACB9K580</accession>
<gene>
    <name evidence="1" type="ORF">L1987_01535</name>
</gene>
<reference evidence="1 2" key="2">
    <citation type="journal article" date="2022" name="Mol. Ecol. Resour.">
        <title>The genomes of chicory, endive, great burdock and yacon provide insights into Asteraceae paleo-polyploidization history and plant inulin production.</title>
        <authorList>
            <person name="Fan W."/>
            <person name="Wang S."/>
            <person name="Wang H."/>
            <person name="Wang A."/>
            <person name="Jiang F."/>
            <person name="Liu H."/>
            <person name="Zhao H."/>
            <person name="Xu D."/>
            <person name="Zhang Y."/>
        </authorList>
    </citation>
    <scope>NUCLEOTIDE SEQUENCE [LARGE SCALE GENOMIC DNA]</scope>
    <source>
        <strain evidence="2">cv. Yunnan</strain>
        <tissue evidence="1">Leaves</tissue>
    </source>
</reference>
<organism evidence="1 2">
    <name type="scientific">Smallanthus sonchifolius</name>
    <dbReference type="NCBI Taxonomy" id="185202"/>
    <lineage>
        <taxon>Eukaryota</taxon>
        <taxon>Viridiplantae</taxon>
        <taxon>Streptophyta</taxon>
        <taxon>Embryophyta</taxon>
        <taxon>Tracheophyta</taxon>
        <taxon>Spermatophyta</taxon>
        <taxon>Magnoliopsida</taxon>
        <taxon>eudicotyledons</taxon>
        <taxon>Gunneridae</taxon>
        <taxon>Pentapetalae</taxon>
        <taxon>asterids</taxon>
        <taxon>campanulids</taxon>
        <taxon>Asterales</taxon>
        <taxon>Asteraceae</taxon>
        <taxon>Asteroideae</taxon>
        <taxon>Heliantheae alliance</taxon>
        <taxon>Millerieae</taxon>
        <taxon>Smallanthus</taxon>
    </lineage>
</organism>
<proteinExistence type="predicted"/>
<reference evidence="2" key="1">
    <citation type="journal article" date="2022" name="Mol. Ecol. Resour.">
        <title>The genomes of chicory, endive, great burdock and yacon provide insights into Asteraceae palaeo-polyploidization history and plant inulin production.</title>
        <authorList>
            <person name="Fan W."/>
            <person name="Wang S."/>
            <person name="Wang H."/>
            <person name="Wang A."/>
            <person name="Jiang F."/>
            <person name="Liu H."/>
            <person name="Zhao H."/>
            <person name="Xu D."/>
            <person name="Zhang Y."/>
        </authorList>
    </citation>
    <scope>NUCLEOTIDE SEQUENCE [LARGE SCALE GENOMIC DNA]</scope>
    <source>
        <strain evidence="2">cv. Yunnan</strain>
    </source>
</reference>
<sequence length="252" mass="29434">MSLPYNSEKELFLHIACFFIGKDVDYVVKILEPDYSATSGIQTLINRCLLFVSPNRKLMMHRLLQEMGKNIVRQESTKFPAKRSRVWLSSDSYMILSKGKGSKKIEGLVLDMRMLSDENFVLKSSPLKIDTLTKMVNLKLLQLNFVEFNGYFVDMQNLVFRDLRWLCWHGYRLRWIPTNLDMRNLVAIDLSYSKLSEFKPPTVLHSLQILNLKDSHNLIEVSKIYRIPNLETLILWNCYKVAISRCCTNSIL</sequence>
<evidence type="ECO:0000313" key="1">
    <source>
        <dbReference type="EMBL" id="KAI3827460.1"/>
    </source>
</evidence>
<name>A0ACB9K580_9ASTR</name>
<keyword evidence="2" id="KW-1185">Reference proteome</keyword>
<dbReference type="Proteomes" id="UP001056120">
    <property type="component" value="Linkage Group LG01"/>
</dbReference>
<comment type="caution">
    <text evidence="1">The sequence shown here is derived from an EMBL/GenBank/DDBJ whole genome shotgun (WGS) entry which is preliminary data.</text>
</comment>
<dbReference type="EMBL" id="CM042018">
    <property type="protein sequence ID" value="KAI3827460.1"/>
    <property type="molecule type" value="Genomic_DNA"/>
</dbReference>
<evidence type="ECO:0000313" key="2">
    <source>
        <dbReference type="Proteomes" id="UP001056120"/>
    </source>
</evidence>